<evidence type="ECO:0000259" key="2">
    <source>
        <dbReference type="SMART" id="SM01032"/>
    </source>
</evidence>
<keyword evidence="5" id="KW-1185">Reference proteome</keyword>
<dbReference type="InterPro" id="IPR042488">
    <property type="entry name" value="Rad4_BHD3_sf"/>
</dbReference>
<dbReference type="EMBL" id="JARJCN010000112">
    <property type="protein sequence ID" value="KAJ7073501.1"/>
    <property type="molecule type" value="Genomic_DNA"/>
</dbReference>
<gene>
    <name evidence="4" type="ORF">B0H15DRAFT_770015</name>
    <name evidence="3" type="ORF">B0H15DRAFT_792765</name>
</gene>
<evidence type="ECO:0000313" key="3">
    <source>
        <dbReference type="EMBL" id="KAJ7073501.1"/>
    </source>
</evidence>
<evidence type="ECO:0000313" key="5">
    <source>
        <dbReference type="Proteomes" id="UP001222325"/>
    </source>
</evidence>
<dbReference type="GO" id="GO:0000111">
    <property type="term" value="C:nucleotide-excision repair factor 2 complex"/>
    <property type="evidence" value="ECO:0007669"/>
    <property type="project" value="TreeGrafter"/>
</dbReference>
<feature type="region of interest" description="Disordered" evidence="1">
    <location>
        <begin position="115"/>
        <end position="134"/>
    </location>
</feature>
<dbReference type="EMBL" id="JARJCN010000005">
    <property type="protein sequence ID" value="KAJ7100838.1"/>
    <property type="molecule type" value="Genomic_DNA"/>
</dbReference>
<protein>
    <submittedName>
        <fullName evidence="3">Rad4 beta-hairpin domain 3-domain-containing protein</fullName>
    </submittedName>
</protein>
<dbReference type="PANTHER" id="PTHR12135">
    <property type="entry name" value="DNA REPAIR PROTEIN XP-C / RAD4"/>
    <property type="match status" value="1"/>
</dbReference>
<organism evidence="3 5">
    <name type="scientific">Mycena belliarum</name>
    <dbReference type="NCBI Taxonomy" id="1033014"/>
    <lineage>
        <taxon>Eukaryota</taxon>
        <taxon>Fungi</taxon>
        <taxon>Dikarya</taxon>
        <taxon>Basidiomycota</taxon>
        <taxon>Agaricomycotina</taxon>
        <taxon>Agaricomycetes</taxon>
        <taxon>Agaricomycetidae</taxon>
        <taxon>Agaricales</taxon>
        <taxon>Marasmiineae</taxon>
        <taxon>Mycenaceae</taxon>
        <taxon>Mycena</taxon>
    </lineage>
</organism>
<dbReference type="PANTHER" id="PTHR12135:SF0">
    <property type="entry name" value="DNA REPAIR PROTEIN COMPLEMENTING XP-C CELLS"/>
    <property type="match status" value="1"/>
</dbReference>
<dbReference type="InterPro" id="IPR004583">
    <property type="entry name" value="DNA_repair_Rad4"/>
</dbReference>
<dbReference type="GO" id="GO:0003697">
    <property type="term" value="F:single-stranded DNA binding"/>
    <property type="evidence" value="ECO:0007669"/>
    <property type="project" value="TreeGrafter"/>
</dbReference>
<evidence type="ECO:0000313" key="4">
    <source>
        <dbReference type="EMBL" id="KAJ7100838.1"/>
    </source>
</evidence>
<dbReference type="InterPro" id="IPR018328">
    <property type="entry name" value="Rad4_beta-hairpin_dom3"/>
</dbReference>
<sequence length="190" mass="21236">QGMGDRGEAMQGLYALSQTEPYVPDPVVNGKILKNRFDNIDMYVPSMLPAGAVHVPCKSIKGTAKIARKLGFDHADAVTGFEFRNRRAAPILKLPSLLLSPRRSRPPRLSAAIVLSPHRPPRRRRPGRPHRRHRPRCLPAAAVLTLAHIIQSRPHILNVIYSLPYPISNVHLSQAMNIFCLRNIKPCSFP</sequence>
<reference evidence="3" key="1">
    <citation type="submission" date="2023-03" db="EMBL/GenBank/DDBJ databases">
        <title>Massive genome expansion in bonnet fungi (Mycena s.s.) driven by repeated elements and novel gene families across ecological guilds.</title>
        <authorList>
            <consortium name="Lawrence Berkeley National Laboratory"/>
            <person name="Harder C.B."/>
            <person name="Miyauchi S."/>
            <person name="Viragh M."/>
            <person name="Kuo A."/>
            <person name="Thoen E."/>
            <person name="Andreopoulos B."/>
            <person name="Lu D."/>
            <person name="Skrede I."/>
            <person name="Drula E."/>
            <person name="Henrissat B."/>
            <person name="Morin E."/>
            <person name="Kohler A."/>
            <person name="Barry K."/>
            <person name="LaButti K."/>
            <person name="Morin E."/>
            <person name="Salamov A."/>
            <person name="Lipzen A."/>
            <person name="Mereny Z."/>
            <person name="Hegedus B."/>
            <person name="Baldrian P."/>
            <person name="Stursova M."/>
            <person name="Weitz H."/>
            <person name="Taylor A."/>
            <person name="Grigoriev I.V."/>
            <person name="Nagy L.G."/>
            <person name="Martin F."/>
            <person name="Kauserud H."/>
        </authorList>
    </citation>
    <scope>NUCLEOTIDE SEQUENCE</scope>
    <source>
        <strain evidence="3">CBHHK173m</strain>
    </source>
</reference>
<dbReference type="GO" id="GO:0005737">
    <property type="term" value="C:cytoplasm"/>
    <property type="evidence" value="ECO:0007669"/>
    <property type="project" value="TreeGrafter"/>
</dbReference>
<feature type="compositionally biased region" description="Basic residues" evidence="1">
    <location>
        <begin position="119"/>
        <end position="134"/>
    </location>
</feature>
<dbReference type="AlphaFoldDB" id="A0AAD6TT92"/>
<proteinExistence type="predicted"/>
<feature type="domain" description="Rad4 beta-hairpin" evidence="2">
    <location>
        <begin position="32"/>
        <end position="98"/>
    </location>
</feature>
<dbReference type="Gene3D" id="3.30.70.2460">
    <property type="entry name" value="Rad4, beta-hairpin domain BHD3"/>
    <property type="match status" value="1"/>
</dbReference>
<dbReference type="GO" id="GO:0006289">
    <property type="term" value="P:nucleotide-excision repair"/>
    <property type="evidence" value="ECO:0007669"/>
    <property type="project" value="InterPro"/>
</dbReference>
<dbReference type="GO" id="GO:0003684">
    <property type="term" value="F:damaged DNA binding"/>
    <property type="evidence" value="ECO:0007669"/>
    <property type="project" value="InterPro"/>
</dbReference>
<dbReference type="GO" id="GO:0006298">
    <property type="term" value="P:mismatch repair"/>
    <property type="evidence" value="ECO:0007669"/>
    <property type="project" value="TreeGrafter"/>
</dbReference>
<dbReference type="Proteomes" id="UP001222325">
    <property type="component" value="Unassembled WGS sequence"/>
</dbReference>
<dbReference type="SMART" id="SM01032">
    <property type="entry name" value="BHD_3"/>
    <property type="match status" value="1"/>
</dbReference>
<name>A0AAD6TT92_9AGAR</name>
<accession>A0AAD6TT92</accession>
<feature type="non-terminal residue" evidence="3">
    <location>
        <position position="190"/>
    </location>
</feature>
<dbReference type="GO" id="GO:0071942">
    <property type="term" value="C:XPC complex"/>
    <property type="evidence" value="ECO:0007669"/>
    <property type="project" value="TreeGrafter"/>
</dbReference>
<evidence type="ECO:0000256" key="1">
    <source>
        <dbReference type="SAM" id="MobiDB-lite"/>
    </source>
</evidence>
<comment type="caution">
    <text evidence="3">The sequence shown here is derived from an EMBL/GenBank/DDBJ whole genome shotgun (WGS) entry which is preliminary data.</text>
</comment>
<dbReference type="Pfam" id="PF10405">
    <property type="entry name" value="BHD_3"/>
    <property type="match status" value="1"/>
</dbReference>